<evidence type="ECO:0008006" key="3">
    <source>
        <dbReference type="Google" id="ProtNLM"/>
    </source>
</evidence>
<evidence type="ECO:0000313" key="1">
    <source>
        <dbReference type="EMBL" id="KAK9997986.1"/>
    </source>
</evidence>
<dbReference type="SUPFAM" id="SSF50630">
    <property type="entry name" value="Acid proteases"/>
    <property type="match status" value="1"/>
</dbReference>
<dbReference type="Proteomes" id="UP001459277">
    <property type="component" value="Unassembled WGS sequence"/>
</dbReference>
<dbReference type="InterPro" id="IPR021109">
    <property type="entry name" value="Peptidase_aspartic_dom_sf"/>
</dbReference>
<dbReference type="CDD" id="cd00303">
    <property type="entry name" value="retropepsin_like"/>
    <property type="match status" value="1"/>
</dbReference>
<accession>A0AAW2CIQ8</accession>
<sequence>MHVMVKCEDMIVSRVLIDNGSTLNVCPMSTVERLNVNTSLICPTTMIVRAFDGNLREVKGEIELAIRIGPMFFMVNFQVIKVDSPYNTLLRRPWLHTAGAIASTLHQRLKFPSKDKMITIMDEKPLTIFKETSIPYIGANAFSKATFHNFELGPFFGFDQGHQIKNGTGIMRRGISSSLSQEFSVNAIISLGDDLTSTIPPYVPGETVGHWTIEPYFVVAPAE</sequence>
<proteinExistence type="predicted"/>
<comment type="caution">
    <text evidence="1">The sequence shown here is derived from an EMBL/GenBank/DDBJ whole genome shotgun (WGS) entry which is preliminary data.</text>
</comment>
<dbReference type="EMBL" id="JAZDWU010000006">
    <property type="protein sequence ID" value="KAK9997986.1"/>
    <property type="molecule type" value="Genomic_DNA"/>
</dbReference>
<dbReference type="PANTHER" id="PTHR33240">
    <property type="entry name" value="OS08G0508500 PROTEIN"/>
    <property type="match status" value="1"/>
</dbReference>
<reference evidence="1 2" key="1">
    <citation type="submission" date="2024-01" db="EMBL/GenBank/DDBJ databases">
        <title>A telomere-to-telomere, gap-free genome of sweet tea (Lithocarpus litseifolius).</title>
        <authorList>
            <person name="Zhou J."/>
        </authorList>
    </citation>
    <scope>NUCLEOTIDE SEQUENCE [LARGE SCALE GENOMIC DNA]</scope>
    <source>
        <strain evidence="1">Zhou-2022a</strain>
        <tissue evidence="1">Leaf</tissue>
    </source>
</reference>
<dbReference type="PANTHER" id="PTHR33240:SF15">
    <property type="entry name" value="GAG-PRO-LIKE PROTEIN"/>
    <property type="match status" value="1"/>
</dbReference>
<name>A0AAW2CIQ8_9ROSI</name>
<protein>
    <recommendedName>
        <fullName evidence="3">Retropepsins domain-containing protein</fullName>
    </recommendedName>
</protein>
<organism evidence="1 2">
    <name type="scientific">Lithocarpus litseifolius</name>
    <dbReference type="NCBI Taxonomy" id="425828"/>
    <lineage>
        <taxon>Eukaryota</taxon>
        <taxon>Viridiplantae</taxon>
        <taxon>Streptophyta</taxon>
        <taxon>Embryophyta</taxon>
        <taxon>Tracheophyta</taxon>
        <taxon>Spermatophyta</taxon>
        <taxon>Magnoliopsida</taxon>
        <taxon>eudicotyledons</taxon>
        <taxon>Gunneridae</taxon>
        <taxon>Pentapetalae</taxon>
        <taxon>rosids</taxon>
        <taxon>fabids</taxon>
        <taxon>Fagales</taxon>
        <taxon>Fagaceae</taxon>
        <taxon>Lithocarpus</taxon>
    </lineage>
</organism>
<gene>
    <name evidence="1" type="ORF">SO802_017589</name>
</gene>
<dbReference type="Gene3D" id="2.40.70.10">
    <property type="entry name" value="Acid Proteases"/>
    <property type="match status" value="1"/>
</dbReference>
<evidence type="ECO:0000313" key="2">
    <source>
        <dbReference type="Proteomes" id="UP001459277"/>
    </source>
</evidence>
<keyword evidence="2" id="KW-1185">Reference proteome</keyword>
<dbReference type="AlphaFoldDB" id="A0AAW2CIQ8"/>